<comment type="caution">
    <text evidence="1">The sequence shown here is derived from an EMBL/GenBank/DDBJ whole genome shotgun (WGS) entry which is preliminary data.</text>
</comment>
<accession>A0A8I0A6K1</accession>
<reference evidence="1" key="1">
    <citation type="submission" date="2020-08" db="EMBL/GenBank/DDBJ databases">
        <title>Genome public.</title>
        <authorList>
            <person name="Liu C."/>
            <person name="Sun Q."/>
        </authorList>
    </citation>
    <scope>NUCLEOTIDE SEQUENCE</scope>
    <source>
        <strain evidence="1">NSJ-42</strain>
    </source>
</reference>
<proteinExistence type="predicted"/>
<evidence type="ECO:0000313" key="1">
    <source>
        <dbReference type="EMBL" id="MBC5638881.1"/>
    </source>
</evidence>
<sequence>MPLWFKLFKYKQHGNKDFIHVKEGLKFLHKILTPYEFDVTILADRGFKSIDLFKFIDETLKWKYCIRCTKYMGISIVGKSKIKKLDDIIYLFILKFNKNQYDSKINSIITVHKSDF</sequence>
<dbReference type="Proteomes" id="UP000662088">
    <property type="component" value="Unassembled WGS sequence"/>
</dbReference>
<protein>
    <submittedName>
        <fullName evidence="1">Transposase</fullName>
    </submittedName>
</protein>
<dbReference type="EMBL" id="JACOOQ010000001">
    <property type="protein sequence ID" value="MBC5638881.1"/>
    <property type="molecule type" value="Genomic_DNA"/>
</dbReference>
<dbReference type="AlphaFoldDB" id="A0A8I0A6K1"/>
<gene>
    <name evidence="1" type="ORF">H8R92_00260</name>
</gene>
<keyword evidence="2" id="KW-1185">Reference proteome</keyword>
<name>A0A8I0A6K1_9CLOT</name>
<organism evidence="1 2">
    <name type="scientific">Clostridium lentum</name>
    <dbReference type="NCBI Taxonomy" id="2763037"/>
    <lineage>
        <taxon>Bacteria</taxon>
        <taxon>Bacillati</taxon>
        <taxon>Bacillota</taxon>
        <taxon>Clostridia</taxon>
        <taxon>Eubacteriales</taxon>
        <taxon>Clostridiaceae</taxon>
        <taxon>Clostridium</taxon>
    </lineage>
</organism>
<evidence type="ECO:0000313" key="2">
    <source>
        <dbReference type="Proteomes" id="UP000662088"/>
    </source>
</evidence>